<gene>
    <name evidence="5" type="ORF">Ae201684_011375</name>
</gene>
<name>A0A6G0WV11_9STRA</name>
<evidence type="ECO:0000313" key="5">
    <source>
        <dbReference type="EMBL" id="KAF0731311.1"/>
    </source>
</evidence>
<proteinExistence type="predicted"/>
<feature type="domain" description="Crinkler effector protein N-terminal" evidence="4">
    <location>
        <begin position="2"/>
        <end position="114"/>
    </location>
</feature>
<protein>
    <recommendedName>
        <fullName evidence="4">Crinkler effector protein N-terminal domain-containing protein</fullName>
    </recommendedName>
</protein>
<dbReference type="InterPro" id="IPR045379">
    <property type="entry name" value="Crinkler_N"/>
</dbReference>
<organism evidence="5 6">
    <name type="scientific">Aphanomyces euteiches</name>
    <dbReference type="NCBI Taxonomy" id="100861"/>
    <lineage>
        <taxon>Eukaryota</taxon>
        <taxon>Sar</taxon>
        <taxon>Stramenopiles</taxon>
        <taxon>Oomycota</taxon>
        <taxon>Saprolegniomycetes</taxon>
        <taxon>Saprolegniales</taxon>
        <taxon>Verrucalvaceae</taxon>
        <taxon>Aphanomyces</taxon>
    </lineage>
</organism>
<dbReference type="Pfam" id="PF20147">
    <property type="entry name" value="Crinkler"/>
    <property type="match status" value="1"/>
</dbReference>
<evidence type="ECO:0000256" key="2">
    <source>
        <dbReference type="ARBA" id="ARBA00004613"/>
    </source>
</evidence>
<dbReference type="Proteomes" id="UP000481153">
    <property type="component" value="Unassembled WGS sequence"/>
</dbReference>
<dbReference type="GO" id="GO:0005576">
    <property type="term" value="C:extracellular region"/>
    <property type="evidence" value="ECO:0007669"/>
    <property type="project" value="UniProtKB-SubCell"/>
</dbReference>
<dbReference type="InterPro" id="IPR027417">
    <property type="entry name" value="P-loop_NTPase"/>
</dbReference>
<evidence type="ECO:0000313" key="6">
    <source>
        <dbReference type="Proteomes" id="UP000481153"/>
    </source>
</evidence>
<dbReference type="SUPFAM" id="SSF52540">
    <property type="entry name" value="P-loop containing nucleoside triphosphate hydrolases"/>
    <property type="match status" value="1"/>
</dbReference>
<evidence type="ECO:0000256" key="1">
    <source>
        <dbReference type="ARBA" id="ARBA00004340"/>
    </source>
</evidence>
<dbReference type="VEuPathDB" id="FungiDB:AeMF1_014181"/>
<dbReference type="EMBL" id="VJMJ01000144">
    <property type="protein sequence ID" value="KAF0731311.1"/>
    <property type="molecule type" value="Genomic_DNA"/>
</dbReference>
<sequence length="812" mass="93589">MVTLWCGVYGDKARVFFVVIQLSEYVQTLQGAIADKYKEMYLVPLAPGELKLYFARTKDGDKTTWLADSHASALLQGPIDNKYEEMPLLTRRLNHKQYFGEDFQPQEGVIHLLVDVSKAVFSIPRQDHSNQVAHDEEVTIKEMYDNKIANELKYYQNRGNLIQEKCKENCEEILKKVEDFYQLEELPLPFICVEGSSGMGKSQLAFALQGDHPYFYWHATRLTESSQKMYKSFASISGWFSKFVLLDRPADRDDEDILNSISLFYRNSELWTYGFLRALLDYCCRENLVNGRMIHIHETTLNVAKCKLEDVRATIEDMKSNCKNVPFFILDEMSPLSSGMNVAAFQRNVLRVCGLVVVIMGTDSKVANLIPQALQSWSGKHLWMAILPRFPQYQFVLNKPDEEVWARIVERFPVVEYIVKNSRGRFTRQFTELVLEIVKDHAKTIKEQEEIQLNDLLDNAFERIHSRILDEKLNFDAEYAQMVAVSYTNVSKYDQQPAKKKARLEVGASSIHKYFANLVDESPTDIILSKGQLHKDKPEDKSLPLVPWEVKCCFPRIDEDVLLYLSVLGGKSRSAYFKDDIHYSTRRIFEKTKNMMIMAIRMLRQTTTGLSRIWWPMQSFVPLEDMACKAFHSMISCLFVVEEENTSKEILASDLLKGYSDLVDKLSSDNVIPFLAPPNAAWPESILQANKQGCNFGHLVRPENKERCDAYVQNKDGAPLFFCECKYHNDSVDISKLYGILKGISENDKWTWDVIFVFCPQLTDTQSAWAKRYSSIGCVKINCNDANVTWIHNPEKDRKKLVIVMEIPKCNV</sequence>
<comment type="subcellular location">
    <subcellularLocation>
        <location evidence="1">Host cell</location>
    </subcellularLocation>
    <subcellularLocation>
        <location evidence="2">Secreted</location>
    </subcellularLocation>
</comment>
<dbReference type="AlphaFoldDB" id="A0A6G0WV11"/>
<reference evidence="5 6" key="1">
    <citation type="submission" date="2019-07" db="EMBL/GenBank/DDBJ databases">
        <title>Genomics analysis of Aphanomyces spp. identifies a new class of oomycete effector associated with host adaptation.</title>
        <authorList>
            <person name="Gaulin E."/>
        </authorList>
    </citation>
    <scope>NUCLEOTIDE SEQUENCE [LARGE SCALE GENOMIC DNA]</scope>
    <source>
        <strain evidence="5 6">ATCC 201684</strain>
    </source>
</reference>
<evidence type="ECO:0000259" key="4">
    <source>
        <dbReference type="Pfam" id="PF20147"/>
    </source>
</evidence>
<accession>A0A6G0WV11</accession>
<keyword evidence="6" id="KW-1185">Reference proteome</keyword>
<evidence type="ECO:0000256" key="3">
    <source>
        <dbReference type="ARBA" id="ARBA00022525"/>
    </source>
</evidence>
<dbReference type="GO" id="GO:0043657">
    <property type="term" value="C:host cell"/>
    <property type="evidence" value="ECO:0007669"/>
    <property type="project" value="UniProtKB-SubCell"/>
</dbReference>
<comment type="caution">
    <text evidence="5">The sequence shown here is derived from an EMBL/GenBank/DDBJ whole genome shotgun (WGS) entry which is preliminary data.</text>
</comment>
<keyword evidence="3" id="KW-0964">Secreted</keyword>
<dbReference type="VEuPathDB" id="FungiDB:AeMF1_005221"/>